<keyword evidence="2 4" id="KW-0251">Elongation factor</keyword>
<evidence type="ECO:0000256" key="3">
    <source>
        <dbReference type="ARBA" id="ARBA00022917"/>
    </source>
</evidence>
<keyword evidence="4" id="KW-0496">Mitochondrion</keyword>
<dbReference type="GeneID" id="17323253"/>
<dbReference type="RefSeq" id="XP_005715537.1">
    <property type="nucleotide sequence ID" value="XM_005715480.1"/>
</dbReference>
<proteinExistence type="inferred from homology"/>
<gene>
    <name evidence="7" type="ORF">CHC_T00009445001</name>
</gene>
<comment type="function">
    <text evidence="4 5">Associates with the EF-Tu.GDP complex and induces the exchange of GDP to GTP. It remains bound to the aminoacyl-tRNA.EF-Tu.GTP complex up to the GTP hydrolysis stage on the ribosome.</text>
</comment>
<dbReference type="AlphaFoldDB" id="R7QD59"/>
<protein>
    <recommendedName>
        <fullName evidence="4">Elongation factor Ts, mitochondrial</fullName>
        <shortName evidence="4">EF-Ts</shortName>
        <shortName evidence="4">EF-TsMt</shortName>
    </recommendedName>
</protein>
<dbReference type="PANTHER" id="PTHR11741:SF0">
    <property type="entry name" value="ELONGATION FACTOR TS, MITOCHONDRIAL"/>
    <property type="match status" value="1"/>
</dbReference>
<dbReference type="STRING" id="2769.R7QD59"/>
<evidence type="ECO:0000256" key="4">
    <source>
        <dbReference type="HAMAP-Rule" id="MF_03135"/>
    </source>
</evidence>
<dbReference type="Gene3D" id="1.10.286.20">
    <property type="match status" value="1"/>
</dbReference>
<keyword evidence="8" id="KW-1185">Reference proteome</keyword>
<organism evidence="7 8">
    <name type="scientific">Chondrus crispus</name>
    <name type="common">Carrageen Irish moss</name>
    <name type="synonym">Polymorpha crispa</name>
    <dbReference type="NCBI Taxonomy" id="2769"/>
    <lineage>
        <taxon>Eukaryota</taxon>
        <taxon>Rhodophyta</taxon>
        <taxon>Florideophyceae</taxon>
        <taxon>Rhodymeniophycidae</taxon>
        <taxon>Gigartinales</taxon>
        <taxon>Gigartinaceae</taxon>
        <taxon>Chondrus</taxon>
    </lineage>
</organism>
<evidence type="ECO:0000256" key="2">
    <source>
        <dbReference type="ARBA" id="ARBA00022768"/>
    </source>
</evidence>
<dbReference type="Gramene" id="CDF35718">
    <property type="protein sequence ID" value="CDF35718"/>
    <property type="gene ID" value="CHC_T00009445001"/>
</dbReference>
<dbReference type="InterPro" id="IPR036402">
    <property type="entry name" value="EF-Ts_dimer_sf"/>
</dbReference>
<dbReference type="Gene3D" id="3.30.479.20">
    <property type="entry name" value="Elongation factor Ts, dimerisation domain"/>
    <property type="match status" value="2"/>
</dbReference>
<dbReference type="InterPro" id="IPR009060">
    <property type="entry name" value="UBA-like_sf"/>
</dbReference>
<evidence type="ECO:0000313" key="8">
    <source>
        <dbReference type="Proteomes" id="UP000012073"/>
    </source>
</evidence>
<dbReference type="SUPFAM" id="SSF46934">
    <property type="entry name" value="UBA-like"/>
    <property type="match status" value="1"/>
</dbReference>
<dbReference type="PROSITE" id="PS01127">
    <property type="entry name" value="EF_TS_2"/>
    <property type="match status" value="1"/>
</dbReference>
<dbReference type="OMA" id="QEYMLDD"/>
<dbReference type="Proteomes" id="UP000012073">
    <property type="component" value="Unassembled WGS sequence"/>
</dbReference>
<comment type="subcellular location">
    <subcellularLocation>
        <location evidence="4">Mitochondrion</location>
    </subcellularLocation>
</comment>
<dbReference type="EMBL" id="HG001742">
    <property type="protein sequence ID" value="CDF35718.1"/>
    <property type="molecule type" value="Genomic_DNA"/>
</dbReference>
<dbReference type="CDD" id="cd14275">
    <property type="entry name" value="UBA_EF-Ts"/>
    <property type="match status" value="1"/>
</dbReference>
<evidence type="ECO:0000256" key="1">
    <source>
        <dbReference type="ARBA" id="ARBA00005532"/>
    </source>
</evidence>
<dbReference type="PANTHER" id="PTHR11741">
    <property type="entry name" value="ELONGATION FACTOR TS"/>
    <property type="match status" value="1"/>
</dbReference>
<dbReference type="GO" id="GO:0003746">
    <property type="term" value="F:translation elongation factor activity"/>
    <property type="evidence" value="ECO:0007669"/>
    <property type="project" value="UniProtKB-UniRule"/>
</dbReference>
<dbReference type="SUPFAM" id="SSF54713">
    <property type="entry name" value="Elongation factor Ts (EF-Ts), dimerisation domain"/>
    <property type="match status" value="1"/>
</dbReference>
<dbReference type="HAMAP" id="MF_00050">
    <property type="entry name" value="EF_Ts"/>
    <property type="match status" value="1"/>
</dbReference>
<dbReference type="InterPro" id="IPR014039">
    <property type="entry name" value="Transl_elong_EFTs/EF1B_dimer"/>
</dbReference>
<dbReference type="Pfam" id="PF00889">
    <property type="entry name" value="EF_TS"/>
    <property type="match status" value="1"/>
</dbReference>
<evidence type="ECO:0000256" key="5">
    <source>
        <dbReference type="RuleBase" id="RU000642"/>
    </source>
</evidence>
<dbReference type="GO" id="GO:0070125">
    <property type="term" value="P:mitochondrial translational elongation"/>
    <property type="evidence" value="ECO:0007669"/>
    <property type="project" value="TreeGrafter"/>
</dbReference>
<evidence type="ECO:0000313" key="7">
    <source>
        <dbReference type="EMBL" id="CDF35718.1"/>
    </source>
</evidence>
<accession>R7QD59</accession>
<dbReference type="InterPro" id="IPR018101">
    <property type="entry name" value="Transl_elong_Ts_CS"/>
</dbReference>
<dbReference type="OrthoDB" id="277235at2759"/>
<dbReference type="FunFam" id="1.10.8.10:FF:000001">
    <property type="entry name" value="Elongation factor Ts"/>
    <property type="match status" value="1"/>
</dbReference>
<keyword evidence="3 4" id="KW-0648">Protein biosynthesis</keyword>
<name>R7QD59_CHOCR</name>
<dbReference type="NCBIfam" id="TIGR00116">
    <property type="entry name" value="tsf"/>
    <property type="match status" value="1"/>
</dbReference>
<reference evidence="8" key="1">
    <citation type="journal article" date="2013" name="Proc. Natl. Acad. Sci. U.S.A.">
        <title>Genome structure and metabolic features in the red seaweed Chondrus crispus shed light on evolution of the Archaeplastida.</title>
        <authorList>
            <person name="Collen J."/>
            <person name="Porcel B."/>
            <person name="Carre W."/>
            <person name="Ball S.G."/>
            <person name="Chaparro C."/>
            <person name="Tonon T."/>
            <person name="Barbeyron T."/>
            <person name="Michel G."/>
            <person name="Noel B."/>
            <person name="Valentin K."/>
            <person name="Elias M."/>
            <person name="Artiguenave F."/>
            <person name="Arun A."/>
            <person name="Aury J.M."/>
            <person name="Barbosa-Neto J.F."/>
            <person name="Bothwell J.H."/>
            <person name="Bouget F.Y."/>
            <person name="Brillet L."/>
            <person name="Cabello-Hurtado F."/>
            <person name="Capella-Gutierrez S."/>
            <person name="Charrier B."/>
            <person name="Cladiere L."/>
            <person name="Cock J.M."/>
            <person name="Coelho S.M."/>
            <person name="Colleoni C."/>
            <person name="Czjzek M."/>
            <person name="Da Silva C."/>
            <person name="Delage L."/>
            <person name="Denoeud F."/>
            <person name="Deschamps P."/>
            <person name="Dittami S.M."/>
            <person name="Gabaldon T."/>
            <person name="Gachon C.M."/>
            <person name="Groisillier A."/>
            <person name="Herve C."/>
            <person name="Jabbari K."/>
            <person name="Katinka M."/>
            <person name="Kloareg B."/>
            <person name="Kowalczyk N."/>
            <person name="Labadie K."/>
            <person name="Leblanc C."/>
            <person name="Lopez P.J."/>
            <person name="McLachlan D.H."/>
            <person name="Meslet-Cladiere L."/>
            <person name="Moustafa A."/>
            <person name="Nehr Z."/>
            <person name="Nyvall Collen P."/>
            <person name="Panaud O."/>
            <person name="Partensky F."/>
            <person name="Poulain J."/>
            <person name="Rensing S.A."/>
            <person name="Rousvoal S."/>
            <person name="Samson G."/>
            <person name="Symeonidi A."/>
            <person name="Weissenbach J."/>
            <person name="Zambounis A."/>
            <person name="Wincker P."/>
            <person name="Boyen C."/>
        </authorList>
    </citation>
    <scope>NUCLEOTIDE SEQUENCE [LARGE SCALE GENOMIC DNA]</scope>
    <source>
        <strain evidence="8">cv. Stackhouse</strain>
    </source>
</reference>
<dbReference type="InterPro" id="IPR001816">
    <property type="entry name" value="Transl_elong_EFTs/EF1B"/>
</dbReference>
<evidence type="ECO:0000259" key="6">
    <source>
        <dbReference type="Pfam" id="PF00889"/>
    </source>
</evidence>
<dbReference type="Gene3D" id="1.10.8.10">
    <property type="entry name" value="DNA helicase RuvA subunit, C-terminal domain"/>
    <property type="match status" value="1"/>
</dbReference>
<dbReference type="GO" id="GO:0005739">
    <property type="term" value="C:mitochondrion"/>
    <property type="evidence" value="ECO:0007669"/>
    <property type="project" value="UniProtKB-SubCell"/>
</dbReference>
<comment type="similarity">
    <text evidence="1 4 5">Belongs to the EF-Ts family.</text>
</comment>
<dbReference type="KEGG" id="ccp:CHC_T00009445001"/>
<sequence>MHAIKELRKRTGAPIGAVKKALDEEKGDMEAAIVYLRKIGASIAAKKAHRDASEGLIGIAISPDKSRASIIEVNSETDFVARTPQFVQLVNRLTESALNKGRVADCNTMISLDTQQLLEQDENKEMVLGAVSSLGENIVLKRANVMTLDSASGALFGYTHGSAGIGSGRIGALVALKGGTLNEAGPRMAMHIAAAAPSYISIGSIPPQDLERERSILLEAALAEQKAGDKPKPPAILERMAHGRLRKWYASSVLEEQEMLVDNPSYSGEPRAVKEFLKKETADSEIVAMCRMVVGEK</sequence>
<feature type="domain" description="Translation elongation factor EFTs/EF1B dimerisation" evidence="6">
    <location>
        <begin position="68"/>
        <end position="296"/>
    </location>
</feature>